<dbReference type="Gene3D" id="2.60.40.2230">
    <property type="entry name" value="Uncharacterised protein YcnI-like PF07987, DUF1775"/>
    <property type="match status" value="1"/>
</dbReference>
<dbReference type="InterPro" id="IPR038507">
    <property type="entry name" value="YcnI-like_sf"/>
</dbReference>
<organism evidence="5 6">
    <name type="scientific">Allostreptomyces psammosilenae</name>
    <dbReference type="NCBI Taxonomy" id="1892865"/>
    <lineage>
        <taxon>Bacteria</taxon>
        <taxon>Bacillati</taxon>
        <taxon>Actinomycetota</taxon>
        <taxon>Actinomycetes</taxon>
        <taxon>Kitasatosporales</taxon>
        <taxon>Streptomycetaceae</taxon>
        <taxon>Allostreptomyces</taxon>
    </lineage>
</organism>
<feature type="domain" description="YncI copper-binding" evidence="4">
    <location>
        <begin position="33"/>
        <end position="181"/>
    </location>
</feature>
<evidence type="ECO:0000256" key="3">
    <source>
        <dbReference type="SAM" id="SignalP"/>
    </source>
</evidence>
<feature type="region of interest" description="Disordered" evidence="1">
    <location>
        <begin position="166"/>
        <end position="213"/>
    </location>
</feature>
<feature type="transmembrane region" description="Helical" evidence="2">
    <location>
        <begin position="221"/>
        <end position="240"/>
    </location>
</feature>
<keyword evidence="2" id="KW-1133">Transmembrane helix</keyword>
<dbReference type="EMBL" id="JACBZD010000001">
    <property type="protein sequence ID" value="NYI05488.1"/>
    <property type="molecule type" value="Genomic_DNA"/>
</dbReference>
<dbReference type="InterPro" id="IPR012533">
    <property type="entry name" value="YcnI-copper_dom"/>
</dbReference>
<evidence type="ECO:0000256" key="1">
    <source>
        <dbReference type="SAM" id="MobiDB-lite"/>
    </source>
</evidence>
<dbReference type="Pfam" id="PF07987">
    <property type="entry name" value="DUF1775"/>
    <property type="match status" value="1"/>
</dbReference>
<feature type="signal peptide" evidence="3">
    <location>
        <begin position="1"/>
        <end position="32"/>
    </location>
</feature>
<feature type="compositionally biased region" description="Acidic residues" evidence="1">
    <location>
        <begin position="196"/>
        <end position="205"/>
    </location>
</feature>
<evidence type="ECO:0000256" key="2">
    <source>
        <dbReference type="SAM" id="Phobius"/>
    </source>
</evidence>
<dbReference type="CDD" id="cd08545">
    <property type="entry name" value="YcnI_like"/>
    <property type="match status" value="1"/>
</dbReference>
<dbReference type="RefSeq" id="WP_179814220.1">
    <property type="nucleotide sequence ID" value="NZ_JACBZD010000001.1"/>
</dbReference>
<evidence type="ECO:0000259" key="4">
    <source>
        <dbReference type="Pfam" id="PF07987"/>
    </source>
</evidence>
<feature type="chain" id="PRO_5032823626" evidence="3">
    <location>
        <begin position="33"/>
        <end position="245"/>
    </location>
</feature>
<dbReference type="AlphaFoldDB" id="A0A853A4S0"/>
<gene>
    <name evidence="5" type="ORF">FHU37_002431</name>
</gene>
<name>A0A853A4S0_9ACTN</name>
<dbReference type="Proteomes" id="UP000567795">
    <property type="component" value="Unassembled WGS sequence"/>
</dbReference>
<keyword evidence="2" id="KW-0472">Membrane</keyword>
<protein>
    <submittedName>
        <fullName evidence="5">Uncharacterized protein YcnI</fullName>
    </submittedName>
</protein>
<sequence length="245" mass="25235">MSVSTSPRSLRAATVAATAAAALLLAAVPASAHVSVQPGEAEQGGYATVVFRVPNERDDASTTRLEVTLPADHPLSSVRTQPVPGWEVTVERAALEEPLESHGEQVTEAVSTITWTSTDGAAIAPDTFQEFPVSLGPLPEDADQLVFKAVQTYDSGEVVRWIEEPVEGEPEPETPAPVLSLVPASGDGHGHGTAEADAEAEDDPAETAADASATDTAARTLGVVGIVIGLVGAAIGVFGLRRRSS</sequence>
<reference evidence="5 6" key="1">
    <citation type="submission" date="2020-07" db="EMBL/GenBank/DDBJ databases">
        <title>Sequencing the genomes of 1000 actinobacteria strains.</title>
        <authorList>
            <person name="Klenk H.-P."/>
        </authorList>
    </citation>
    <scope>NUCLEOTIDE SEQUENCE [LARGE SCALE GENOMIC DNA]</scope>
    <source>
        <strain evidence="5 6">DSM 42178</strain>
    </source>
</reference>
<accession>A0A853A4S0</accession>
<evidence type="ECO:0000313" key="6">
    <source>
        <dbReference type="Proteomes" id="UP000567795"/>
    </source>
</evidence>
<comment type="caution">
    <text evidence="5">The sequence shown here is derived from an EMBL/GenBank/DDBJ whole genome shotgun (WGS) entry which is preliminary data.</text>
</comment>
<keyword evidence="2" id="KW-0812">Transmembrane</keyword>
<evidence type="ECO:0000313" key="5">
    <source>
        <dbReference type="EMBL" id="NYI05488.1"/>
    </source>
</evidence>
<proteinExistence type="predicted"/>
<keyword evidence="6" id="KW-1185">Reference proteome</keyword>
<keyword evidence="3" id="KW-0732">Signal</keyword>